<dbReference type="KEGG" id="bly:A2T55_09275"/>
<dbReference type="InterPro" id="IPR026881">
    <property type="entry name" value="WYL_dom"/>
</dbReference>
<reference evidence="4" key="1">
    <citation type="submission" date="2016-03" db="EMBL/GenBank/DDBJ databases">
        <authorList>
            <person name="Ploux O."/>
        </authorList>
    </citation>
    <scope>NUCLEOTIDE SEQUENCE [LARGE SCALE GENOMIC DNA]</scope>
    <source>
        <strain evidence="4">BS258</strain>
    </source>
</reference>
<dbReference type="AlphaFoldDB" id="A0A142NMC9"/>
<feature type="domain" description="PafC HTH" evidence="2">
    <location>
        <begin position="6"/>
        <end position="118"/>
    </location>
</feature>
<gene>
    <name evidence="3" type="ORF">A2T55_09275</name>
</gene>
<dbReference type="Pfam" id="PF13280">
    <property type="entry name" value="WYL"/>
    <property type="match status" value="1"/>
</dbReference>
<dbReference type="PANTHER" id="PTHR34580:SF1">
    <property type="entry name" value="PROTEIN PAFC"/>
    <property type="match status" value="1"/>
</dbReference>
<evidence type="ECO:0000259" key="2">
    <source>
        <dbReference type="Pfam" id="PF19187"/>
    </source>
</evidence>
<dbReference type="PROSITE" id="PS52050">
    <property type="entry name" value="WYL"/>
    <property type="match status" value="1"/>
</dbReference>
<organism evidence="3 4">
    <name type="scientific">Brevibacterium linens</name>
    <dbReference type="NCBI Taxonomy" id="1703"/>
    <lineage>
        <taxon>Bacteria</taxon>
        <taxon>Bacillati</taxon>
        <taxon>Actinomycetota</taxon>
        <taxon>Actinomycetes</taxon>
        <taxon>Micrococcales</taxon>
        <taxon>Brevibacteriaceae</taxon>
        <taxon>Brevibacterium</taxon>
    </lineage>
</organism>
<dbReference type="InterPro" id="IPR051534">
    <property type="entry name" value="CBASS_pafABC_assoc_protein"/>
</dbReference>
<dbReference type="InterPro" id="IPR028349">
    <property type="entry name" value="PafC-like"/>
</dbReference>
<proteinExistence type="predicted"/>
<name>A0A142NMC9_BRELN</name>
<dbReference type="EMBL" id="CP014869">
    <property type="protein sequence ID" value="AMT93943.1"/>
    <property type="molecule type" value="Genomic_DNA"/>
</dbReference>
<evidence type="ECO:0000313" key="4">
    <source>
        <dbReference type="Proteomes" id="UP000075950"/>
    </source>
</evidence>
<dbReference type="RefSeq" id="WP_062242523.1">
    <property type="nucleotide sequence ID" value="NZ_CP014869.1"/>
</dbReference>
<dbReference type="PANTHER" id="PTHR34580">
    <property type="match status" value="1"/>
</dbReference>
<accession>A0A142NMC9</accession>
<feature type="domain" description="WYL" evidence="1">
    <location>
        <begin position="139"/>
        <end position="206"/>
    </location>
</feature>
<dbReference type="Pfam" id="PF19187">
    <property type="entry name" value="HTH_PafC"/>
    <property type="match status" value="1"/>
</dbReference>
<evidence type="ECO:0000313" key="3">
    <source>
        <dbReference type="EMBL" id="AMT93943.1"/>
    </source>
</evidence>
<dbReference type="InterPro" id="IPR043839">
    <property type="entry name" value="PafC_HTH"/>
</dbReference>
<evidence type="ECO:0008006" key="5">
    <source>
        <dbReference type="Google" id="ProtNLM"/>
    </source>
</evidence>
<dbReference type="Proteomes" id="UP000075950">
    <property type="component" value="Chromosome"/>
</dbReference>
<evidence type="ECO:0000259" key="1">
    <source>
        <dbReference type="Pfam" id="PF13280"/>
    </source>
</evidence>
<dbReference type="PIRSF" id="PIRSF016838">
    <property type="entry name" value="PafC"/>
    <property type="match status" value="1"/>
</dbReference>
<sequence>MSSARERLTRLLSLVPYLDAHPGADLEETAAYFGIDSDTLIDDLQLLFVTGRPGHMPDDLIDASWEGGQIFISNAEEVSVPVRLSAEEAGVLVLALDMLSSLPGLDSEAVATAASKLRVAAGENLRTAVDVSPIDADEELLSALRQAVEDGSALSIDYYVGSRDELTTRTIAPTRLVPGADWYVDAWCYSAGAPRRFALGRIRSWEPAAHPPMSVSEATTNSYEVTLGLAAGGAWLADELDVTNREYLDGGDTSVRIRLLVHSVDWLSRFLLCHADVITEIDDTEAVAAALRRLG</sequence>
<protein>
    <recommendedName>
        <fullName evidence="5">Proteasome accessory factor C</fullName>
    </recommendedName>
</protein>